<evidence type="ECO:0000313" key="3">
    <source>
        <dbReference type="Proteomes" id="UP000646827"/>
    </source>
</evidence>
<feature type="compositionally biased region" description="Acidic residues" evidence="1">
    <location>
        <begin position="209"/>
        <end position="223"/>
    </location>
</feature>
<gene>
    <name evidence="2" type="ORF">INT45_009975</name>
</gene>
<reference evidence="2 3" key="1">
    <citation type="submission" date="2020-12" db="EMBL/GenBank/DDBJ databases">
        <title>Metabolic potential, ecology and presence of endohyphal bacteria is reflected in genomic diversity of Mucoromycotina.</title>
        <authorList>
            <person name="Muszewska A."/>
            <person name="Okrasinska A."/>
            <person name="Steczkiewicz K."/>
            <person name="Drgas O."/>
            <person name="Orlowska M."/>
            <person name="Perlinska-Lenart U."/>
            <person name="Aleksandrzak-Piekarczyk T."/>
            <person name="Szatraj K."/>
            <person name="Zielenkiewicz U."/>
            <person name="Pilsyk S."/>
            <person name="Malc E."/>
            <person name="Mieczkowski P."/>
            <person name="Kruszewska J.S."/>
            <person name="Biernat P."/>
            <person name="Pawlowska J."/>
        </authorList>
    </citation>
    <scope>NUCLEOTIDE SEQUENCE [LARGE SCALE GENOMIC DNA]</scope>
    <source>
        <strain evidence="2 3">CBS 142.35</strain>
    </source>
</reference>
<proteinExistence type="predicted"/>
<dbReference type="AlphaFoldDB" id="A0A8H7S6K8"/>
<evidence type="ECO:0000313" key="2">
    <source>
        <dbReference type="EMBL" id="KAG2223616.1"/>
    </source>
</evidence>
<protein>
    <submittedName>
        <fullName evidence="2">Uncharacterized protein</fullName>
    </submittedName>
</protein>
<organism evidence="2 3">
    <name type="scientific">Circinella minor</name>
    <dbReference type="NCBI Taxonomy" id="1195481"/>
    <lineage>
        <taxon>Eukaryota</taxon>
        <taxon>Fungi</taxon>
        <taxon>Fungi incertae sedis</taxon>
        <taxon>Mucoromycota</taxon>
        <taxon>Mucoromycotina</taxon>
        <taxon>Mucoromycetes</taxon>
        <taxon>Mucorales</taxon>
        <taxon>Lichtheimiaceae</taxon>
        <taxon>Circinella</taxon>
    </lineage>
</organism>
<comment type="caution">
    <text evidence="2">The sequence shown here is derived from an EMBL/GenBank/DDBJ whole genome shotgun (WGS) entry which is preliminary data.</text>
</comment>
<keyword evidence="3" id="KW-1185">Reference proteome</keyword>
<dbReference type="OrthoDB" id="2393881at2759"/>
<dbReference type="EMBL" id="JAEPRB010000057">
    <property type="protein sequence ID" value="KAG2223616.1"/>
    <property type="molecule type" value="Genomic_DNA"/>
</dbReference>
<name>A0A8H7S6K8_9FUNG</name>
<evidence type="ECO:0000256" key="1">
    <source>
        <dbReference type="SAM" id="MobiDB-lite"/>
    </source>
</evidence>
<dbReference type="Proteomes" id="UP000646827">
    <property type="component" value="Unassembled WGS sequence"/>
</dbReference>
<accession>A0A8H7S6K8</accession>
<feature type="region of interest" description="Disordered" evidence="1">
    <location>
        <begin position="209"/>
        <end position="231"/>
    </location>
</feature>
<sequence>MNDMIIHTSKSDYCSDSSGGSMFLNMKIYNKLSKQDVLATDGGYTLFINQLIELSSEKGYDLSKNNFIYPIRKEININLTADERHYNDVFGSFRSKIENQFSEIGNKYSRFNNNKSIVKMNNIKFYNLQFRVACLLKNIKKFCDKFNINTQAHHKLWESDDFEFPFEAKLIDIVISNSTEAALKKDEMLKLQEQFLNFDIDDNINIDDDVSENDNEDNNSSEDDIPKFNEKKRRCKGKGKEKAININKIRNYTSFSKLREKLYHIDDWKKNYNHSIHGDFDWVHVTMLDLGELVSKASAIRKNEDHDPQTRLKMGSRLDLVIRSKEVHHTKSLEFGGGEYGKNHEEPSGTKRMIETKLKLRKCLKDMIQDILSIYPTKKNIVETFAIATYGLSIDVGCAIP</sequence>